<dbReference type="SMART" id="SM00091">
    <property type="entry name" value="PAS"/>
    <property type="match status" value="1"/>
</dbReference>
<dbReference type="InterPro" id="IPR050351">
    <property type="entry name" value="BphY/WalK/GraS-like"/>
</dbReference>
<comment type="subcellular location">
    <subcellularLocation>
        <location evidence="2">Cell membrane</location>
        <topology evidence="2">Multi-pass membrane protein</topology>
    </subcellularLocation>
</comment>
<evidence type="ECO:0000256" key="4">
    <source>
        <dbReference type="ARBA" id="ARBA00022475"/>
    </source>
</evidence>
<evidence type="ECO:0000313" key="20">
    <source>
        <dbReference type="Proteomes" id="UP001595528"/>
    </source>
</evidence>
<organism evidence="19 20">
    <name type="scientific">Marinibaculum pumilum</name>
    <dbReference type="NCBI Taxonomy" id="1766165"/>
    <lineage>
        <taxon>Bacteria</taxon>
        <taxon>Pseudomonadati</taxon>
        <taxon>Pseudomonadota</taxon>
        <taxon>Alphaproteobacteria</taxon>
        <taxon>Rhodospirillales</taxon>
        <taxon>Rhodospirillaceae</taxon>
        <taxon>Marinibaculum</taxon>
    </lineage>
</organism>
<evidence type="ECO:0000259" key="17">
    <source>
        <dbReference type="PROSITE" id="PS50112"/>
    </source>
</evidence>
<feature type="domain" description="Histidine kinase" evidence="16">
    <location>
        <begin position="533"/>
        <end position="747"/>
    </location>
</feature>
<evidence type="ECO:0000259" key="16">
    <source>
        <dbReference type="PROSITE" id="PS50109"/>
    </source>
</evidence>
<gene>
    <name evidence="19" type="ORF">ACFOGJ_29370</name>
</gene>
<evidence type="ECO:0000256" key="12">
    <source>
        <dbReference type="ARBA" id="ARBA00023012"/>
    </source>
</evidence>
<dbReference type="InterPro" id="IPR029151">
    <property type="entry name" value="Sensor-like_sf"/>
</dbReference>
<dbReference type="SMART" id="SM00387">
    <property type="entry name" value="HATPase_c"/>
    <property type="match status" value="1"/>
</dbReference>
<sequence length="751" mass="82257">MQADSQKPEKLTAHLASAGREPFRRSVALRSVLLFLPQAVIGGAILYLLFDLQADGVLSVVRANQESTVAEVAQRTLAELSEADADLLYLASRPALRHWLETRDPAGRAALEADLRVFAAARAGYEQIRLLDATGQETLRIDWHAGAPAVVPPAGLRDRSGRPYVQEMLTHAPGTIHVSPFDLNVEDGEIEPGPKPVVRFGTALADDRGELLGMIVLNLMGSRLLDGVAAMAGPGPGAVWMLNSDGYWLRGPSPDVEWGFLYPARSEQRFGRRFPRAWSAIQADPAGGQLRTEAGLFTYVTIRPEGDLPADGVAATLRAELPAWILVGFLPAHALEAQRDEQAMEFVPAAAALALLSATLSFGIARASVQRQQADQRMRSSELRFRALLESAPDAVVITDPSGRIVLVNAQTERLFGHAREQLVGQDVEILVPVALRSRHVGHRRAYLEAPRVREMGAGQDLNGLRADGTTFPVSISLSPVQTDDGLLVVADIRDVGDRLQAERQIQDLNQRLRRDNAELEAVNRELEAFSYSVSHDLRAPLRAIDGFSQALVEDYGEQLDDEGRHYLSRVRQGAQRMGRLIDDLLKLSRVTRQELAIADVDLAVLAQEVVDRLRSEAPDREVEVAIDGPLFARGDQRLLQIALDNLLGNAWKFTSGQDRAWIRFDLRDAGGEPAFCIADNGAGFDMVYADQLFRAFQRLHTPSEFPGTGIGLATVQRIIHKHGGRIWAESEAGRGARFFFTLQRPPAAGA</sequence>
<dbReference type="InterPro" id="IPR036097">
    <property type="entry name" value="HisK_dim/P_sf"/>
</dbReference>
<feature type="domain" description="PAS" evidence="17">
    <location>
        <begin position="381"/>
        <end position="433"/>
    </location>
</feature>
<evidence type="ECO:0000256" key="2">
    <source>
        <dbReference type="ARBA" id="ARBA00004651"/>
    </source>
</evidence>
<keyword evidence="5" id="KW-0597">Phosphoprotein</keyword>
<keyword evidence="9" id="KW-0418">Kinase</keyword>
<evidence type="ECO:0000256" key="6">
    <source>
        <dbReference type="ARBA" id="ARBA00022679"/>
    </source>
</evidence>
<dbReference type="InterPro" id="IPR035965">
    <property type="entry name" value="PAS-like_dom_sf"/>
</dbReference>
<comment type="caution">
    <text evidence="19">The sequence shown here is derived from an EMBL/GenBank/DDBJ whole genome shotgun (WGS) entry which is preliminary data.</text>
</comment>
<dbReference type="PROSITE" id="PS50112">
    <property type="entry name" value="PAS"/>
    <property type="match status" value="1"/>
</dbReference>
<dbReference type="Gene3D" id="3.30.450.20">
    <property type="entry name" value="PAS domain"/>
    <property type="match status" value="3"/>
</dbReference>
<reference evidence="20" key="1">
    <citation type="journal article" date="2019" name="Int. J. Syst. Evol. Microbiol.">
        <title>The Global Catalogue of Microorganisms (GCM) 10K type strain sequencing project: providing services to taxonomists for standard genome sequencing and annotation.</title>
        <authorList>
            <consortium name="The Broad Institute Genomics Platform"/>
            <consortium name="The Broad Institute Genome Sequencing Center for Infectious Disease"/>
            <person name="Wu L."/>
            <person name="Ma J."/>
        </authorList>
    </citation>
    <scope>NUCLEOTIDE SEQUENCE [LARGE SCALE GENOMIC DNA]</scope>
    <source>
        <strain evidence="20">KCTC 42964</strain>
    </source>
</reference>
<keyword evidence="8" id="KW-0547">Nucleotide-binding</keyword>
<dbReference type="RefSeq" id="WP_379906866.1">
    <property type="nucleotide sequence ID" value="NZ_JBHRTR010000054.1"/>
</dbReference>
<dbReference type="InterPro" id="IPR013767">
    <property type="entry name" value="PAS_fold"/>
</dbReference>
<feature type="domain" description="PAC" evidence="18">
    <location>
        <begin position="458"/>
        <end position="508"/>
    </location>
</feature>
<proteinExistence type="predicted"/>
<dbReference type="CDD" id="cd00130">
    <property type="entry name" value="PAS"/>
    <property type="match status" value="1"/>
</dbReference>
<keyword evidence="10" id="KW-0067">ATP-binding</keyword>
<evidence type="ECO:0000256" key="7">
    <source>
        <dbReference type="ARBA" id="ARBA00022692"/>
    </source>
</evidence>
<evidence type="ECO:0000256" key="9">
    <source>
        <dbReference type="ARBA" id="ARBA00022777"/>
    </source>
</evidence>
<dbReference type="InterPro" id="IPR000014">
    <property type="entry name" value="PAS"/>
</dbReference>
<dbReference type="PANTHER" id="PTHR42878">
    <property type="entry name" value="TWO-COMPONENT HISTIDINE KINASE"/>
    <property type="match status" value="1"/>
</dbReference>
<dbReference type="Gene3D" id="1.10.287.130">
    <property type="match status" value="1"/>
</dbReference>
<dbReference type="CDD" id="cd00082">
    <property type="entry name" value="HisKA"/>
    <property type="match status" value="1"/>
</dbReference>
<dbReference type="Pfam" id="PF00989">
    <property type="entry name" value="PAS"/>
    <property type="match status" value="1"/>
</dbReference>
<dbReference type="Pfam" id="PF02518">
    <property type="entry name" value="HATPase_c"/>
    <property type="match status" value="1"/>
</dbReference>
<keyword evidence="20" id="KW-1185">Reference proteome</keyword>
<dbReference type="NCBIfam" id="TIGR00229">
    <property type="entry name" value="sensory_box"/>
    <property type="match status" value="1"/>
</dbReference>
<keyword evidence="6" id="KW-0808">Transferase</keyword>
<dbReference type="InterPro" id="IPR005467">
    <property type="entry name" value="His_kinase_dom"/>
</dbReference>
<dbReference type="InterPro" id="IPR003594">
    <property type="entry name" value="HATPase_dom"/>
</dbReference>
<name>A0ABV7LA59_9PROT</name>
<evidence type="ECO:0000256" key="15">
    <source>
        <dbReference type="SAM" id="Phobius"/>
    </source>
</evidence>
<feature type="transmembrane region" description="Helical" evidence="15">
    <location>
        <begin position="27"/>
        <end position="50"/>
    </location>
</feature>
<keyword evidence="14" id="KW-0175">Coiled coil</keyword>
<evidence type="ECO:0000256" key="13">
    <source>
        <dbReference type="ARBA" id="ARBA00023136"/>
    </source>
</evidence>
<dbReference type="EC" id="2.7.13.3" evidence="3"/>
<dbReference type="PANTHER" id="PTHR42878:SF15">
    <property type="entry name" value="BACTERIOPHYTOCHROME"/>
    <property type="match status" value="1"/>
</dbReference>
<keyword evidence="4" id="KW-1003">Cell membrane</keyword>
<dbReference type="Pfam" id="PF00512">
    <property type="entry name" value="HisKA"/>
    <property type="match status" value="1"/>
</dbReference>
<keyword evidence="12" id="KW-0902">Two-component regulatory system</keyword>
<evidence type="ECO:0000256" key="3">
    <source>
        <dbReference type="ARBA" id="ARBA00012438"/>
    </source>
</evidence>
<evidence type="ECO:0000313" key="19">
    <source>
        <dbReference type="EMBL" id="MFC3231394.1"/>
    </source>
</evidence>
<evidence type="ECO:0000256" key="5">
    <source>
        <dbReference type="ARBA" id="ARBA00022553"/>
    </source>
</evidence>
<evidence type="ECO:0000259" key="18">
    <source>
        <dbReference type="PROSITE" id="PS50113"/>
    </source>
</evidence>
<keyword evidence="7 15" id="KW-0812">Transmembrane</keyword>
<dbReference type="Proteomes" id="UP001595528">
    <property type="component" value="Unassembled WGS sequence"/>
</dbReference>
<evidence type="ECO:0000256" key="14">
    <source>
        <dbReference type="SAM" id="Coils"/>
    </source>
</evidence>
<dbReference type="SUPFAM" id="SSF47384">
    <property type="entry name" value="Homodimeric domain of signal transducing histidine kinase"/>
    <property type="match status" value="1"/>
</dbReference>
<accession>A0ABV7LA59</accession>
<dbReference type="InterPro" id="IPR003661">
    <property type="entry name" value="HisK_dim/P_dom"/>
</dbReference>
<keyword evidence="13 15" id="KW-0472">Membrane</keyword>
<dbReference type="PROSITE" id="PS50113">
    <property type="entry name" value="PAC"/>
    <property type="match status" value="1"/>
</dbReference>
<dbReference type="SUPFAM" id="SSF55785">
    <property type="entry name" value="PYP-like sensor domain (PAS domain)"/>
    <property type="match status" value="1"/>
</dbReference>
<keyword evidence="11 15" id="KW-1133">Transmembrane helix</keyword>
<feature type="coiled-coil region" evidence="14">
    <location>
        <begin position="499"/>
        <end position="530"/>
    </location>
</feature>
<dbReference type="PROSITE" id="PS50109">
    <property type="entry name" value="HIS_KIN"/>
    <property type="match status" value="1"/>
</dbReference>
<protein>
    <recommendedName>
        <fullName evidence="3">histidine kinase</fullName>
        <ecNumber evidence="3">2.7.13.3</ecNumber>
    </recommendedName>
</protein>
<dbReference type="InterPro" id="IPR036890">
    <property type="entry name" value="HATPase_C_sf"/>
</dbReference>
<dbReference type="Pfam" id="PF21623">
    <property type="entry name" value="HK_sensor_dom_bact"/>
    <property type="match status" value="1"/>
</dbReference>
<dbReference type="EMBL" id="JBHRTR010000054">
    <property type="protein sequence ID" value="MFC3231394.1"/>
    <property type="molecule type" value="Genomic_DNA"/>
</dbReference>
<dbReference type="InterPro" id="IPR000700">
    <property type="entry name" value="PAS-assoc_C"/>
</dbReference>
<evidence type="ECO:0000256" key="11">
    <source>
        <dbReference type="ARBA" id="ARBA00022989"/>
    </source>
</evidence>
<evidence type="ECO:0000256" key="1">
    <source>
        <dbReference type="ARBA" id="ARBA00000085"/>
    </source>
</evidence>
<dbReference type="SUPFAM" id="SSF55874">
    <property type="entry name" value="ATPase domain of HSP90 chaperone/DNA topoisomerase II/histidine kinase"/>
    <property type="match status" value="1"/>
</dbReference>
<dbReference type="SUPFAM" id="SSF103190">
    <property type="entry name" value="Sensory domain-like"/>
    <property type="match status" value="2"/>
</dbReference>
<evidence type="ECO:0000256" key="10">
    <source>
        <dbReference type="ARBA" id="ARBA00022840"/>
    </source>
</evidence>
<dbReference type="Gene3D" id="3.30.565.10">
    <property type="entry name" value="Histidine kinase-like ATPase, C-terminal domain"/>
    <property type="match status" value="1"/>
</dbReference>
<dbReference type="PRINTS" id="PR00344">
    <property type="entry name" value="BCTRLSENSOR"/>
</dbReference>
<evidence type="ECO:0000256" key="8">
    <source>
        <dbReference type="ARBA" id="ARBA00022741"/>
    </source>
</evidence>
<comment type="catalytic activity">
    <reaction evidence="1">
        <text>ATP + protein L-histidine = ADP + protein N-phospho-L-histidine.</text>
        <dbReference type="EC" id="2.7.13.3"/>
    </reaction>
</comment>
<dbReference type="SMART" id="SM00388">
    <property type="entry name" value="HisKA"/>
    <property type="match status" value="1"/>
</dbReference>
<dbReference type="InterPro" id="IPR048760">
    <property type="entry name" value="VP0354-like_sensor_dom"/>
</dbReference>
<dbReference type="InterPro" id="IPR004358">
    <property type="entry name" value="Sig_transdc_His_kin-like_C"/>
</dbReference>